<organism evidence="2">
    <name type="scientific">Strongyloides ratti</name>
    <name type="common">Parasitic roundworm</name>
    <dbReference type="NCBI Taxonomy" id="34506"/>
    <lineage>
        <taxon>Eukaryota</taxon>
        <taxon>Metazoa</taxon>
        <taxon>Ecdysozoa</taxon>
        <taxon>Nematoda</taxon>
        <taxon>Chromadorea</taxon>
        <taxon>Rhabditida</taxon>
        <taxon>Tylenchina</taxon>
        <taxon>Panagrolaimomorpha</taxon>
        <taxon>Strongyloidoidea</taxon>
        <taxon>Strongyloididae</taxon>
        <taxon>Strongyloides</taxon>
    </lineage>
</organism>
<reference evidence="2 3" key="1">
    <citation type="submission" date="2014-09" db="EMBL/GenBank/DDBJ databases">
        <authorList>
            <person name="Martin A.A."/>
        </authorList>
    </citation>
    <scope>NUCLEOTIDE SEQUENCE</scope>
    <source>
        <strain evidence="3">ED321</strain>
        <strain evidence="2">ED321 Heterogonic</strain>
    </source>
</reference>
<dbReference type="InterPro" id="IPR001950">
    <property type="entry name" value="SUI1"/>
</dbReference>
<dbReference type="RefSeq" id="XP_024502337.1">
    <property type="nucleotide sequence ID" value="XM_024648349.1"/>
</dbReference>
<dbReference type="PANTHER" id="PTHR12217:SF4">
    <property type="entry name" value="EUKARYOTIC TRANSLATION INITIATION FACTOR 2D"/>
    <property type="match status" value="1"/>
</dbReference>
<dbReference type="PANTHER" id="PTHR12217">
    <property type="entry name" value="EUKARYOTIC TRANSLATION INITIATION FACTOR 2D"/>
    <property type="match status" value="1"/>
</dbReference>
<dbReference type="Gene3D" id="3.30.780.10">
    <property type="entry name" value="SUI1-like domain"/>
    <property type="match status" value="1"/>
</dbReference>
<keyword evidence="2" id="KW-0648">Protein biosynthesis</keyword>
<proteinExistence type="predicted"/>
<reference evidence="4" key="2">
    <citation type="submission" date="2020-12" db="UniProtKB">
        <authorList>
            <consortium name="WormBaseParasite"/>
        </authorList>
    </citation>
    <scope>IDENTIFICATION</scope>
</reference>
<dbReference type="InterPro" id="IPR036877">
    <property type="entry name" value="SUI1_dom_sf"/>
</dbReference>
<dbReference type="AlphaFoldDB" id="A0A090L039"/>
<dbReference type="WormBase" id="SRAE_1000140000">
    <property type="protein sequence ID" value="SRP08371"/>
    <property type="gene ID" value="WBGene00258005"/>
</dbReference>
<dbReference type="InterPro" id="IPR039757">
    <property type="entry name" value="EIF2D"/>
</dbReference>
<gene>
    <name evidence="2 4 5" type="ORF">SRAE_1000140000</name>
</gene>
<dbReference type="GO" id="GO:0001731">
    <property type="term" value="P:formation of translation preinitiation complex"/>
    <property type="evidence" value="ECO:0007669"/>
    <property type="project" value="InterPro"/>
</dbReference>
<dbReference type="Proteomes" id="UP000035682">
    <property type="component" value="Unplaced"/>
</dbReference>
<keyword evidence="2" id="KW-0396">Initiation factor</keyword>
<dbReference type="SUPFAM" id="SSF55159">
    <property type="entry name" value="eIF1-like"/>
    <property type="match status" value="1"/>
</dbReference>
<evidence type="ECO:0000313" key="4">
    <source>
        <dbReference type="WBParaSite" id="SRAE_1000140000.1"/>
    </source>
</evidence>
<protein>
    <submittedName>
        <fullName evidence="2 4">Translation initiation factor SUI1 domain-containing protein</fullName>
    </submittedName>
</protein>
<accession>A0A090L039</accession>
<dbReference type="EMBL" id="LN609528">
    <property type="protein sequence ID" value="CEF63135.1"/>
    <property type="molecule type" value="Genomic_DNA"/>
</dbReference>
<dbReference type="Pfam" id="PF01253">
    <property type="entry name" value="SUI1"/>
    <property type="match status" value="1"/>
</dbReference>
<sequence length="101" mass="11429">MKKPDNSVTIKKGQIPNILIHSEKVSSKEITVFRNLGLFDLLNDTFVSSLKHFYASSAGIQEGKKRCSGEIVVQLQGNHLKTIKKFFKDKYGLDGKYIKIE</sequence>
<dbReference type="GeneID" id="36375500"/>
<feature type="domain" description="SUI1" evidence="1">
    <location>
        <begin position="17"/>
        <end position="91"/>
    </location>
</feature>
<dbReference type="CTD" id="36375500"/>
<dbReference type="GO" id="GO:0003743">
    <property type="term" value="F:translation initiation factor activity"/>
    <property type="evidence" value="ECO:0007669"/>
    <property type="project" value="UniProtKB-KW"/>
</dbReference>
<keyword evidence="3" id="KW-1185">Reference proteome</keyword>
<evidence type="ECO:0000313" key="3">
    <source>
        <dbReference type="Proteomes" id="UP000035682"/>
    </source>
</evidence>
<dbReference type="STRING" id="34506.A0A090L039"/>
<dbReference type="PROSITE" id="PS50296">
    <property type="entry name" value="SUI1"/>
    <property type="match status" value="1"/>
</dbReference>
<evidence type="ECO:0000259" key="1">
    <source>
        <dbReference type="PROSITE" id="PS50296"/>
    </source>
</evidence>
<evidence type="ECO:0000313" key="2">
    <source>
        <dbReference type="EMBL" id="CEF63135.1"/>
    </source>
</evidence>
<evidence type="ECO:0000313" key="5">
    <source>
        <dbReference type="WormBase" id="SRAE_1000140000"/>
    </source>
</evidence>
<dbReference type="WBParaSite" id="SRAE_1000140000.1">
    <property type="protein sequence ID" value="SRAE_1000140000.1"/>
    <property type="gene ID" value="WBGene00258005"/>
</dbReference>
<name>A0A090L039_STRRB</name>